<dbReference type="Proteomes" id="UP001168821">
    <property type="component" value="Unassembled WGS sequence"/>
</dbReference>
<evidence type="ECO:0000313" key="4">
    <source>
        <dbReference type="Proteomes" id="UP001168821"/>
    </source>
</evidence>
<feature type="signal peptide" evidence="1">
    <location>
        <begin position="1"/>
        <end position="23"/>
    </location>
</feature>
<sequence>MNSKVNFCMIIISSTLCINSVRSDDLTFSVVSTSKPPFPPYLQNDEIIFEDQFEIRKSLTETKHRLERFELKMTQIQRYLEKVLKLHNVKIDENLTSEPTDFSKIERIIEEKLKLYKPCAQIDDKLDQLKDDLINQIDKKHEEQANLAATSLNEAKQDIIKKVDAFETKLTSTNNQLENISKGMEKFEKSLAKQKTEQVIVLPANNNKNQVAKNCKEILERGNKDTGVYTIKPPKAAEPFKVLCDMDTKGGGWTYFMRRFNGSQNFFQNWEEYKNGFGDLEGEFWLGLEHLYELTGDTINELLFVLTDWEGKTVTSYFKEFRIGNEKERYAIDVIRGYSGDGGQSFMSHLKWKFSTGDKQDAFGSCVKTYHGPWWYGPGCFHVKLTGKYLKGKTESYAEGIHYSEFHGFRYSLKDVKMMVRA</sequence>
<dbReference type="CDD" id="cd00087">
    <property type="entry name" value="FReD"/>
    <property type="match status" value="1"/>
</dbReference>
<proteinExistence type="predicted"/>
<evidence type="ECO:0000313" key="3">
    <source>
        <dbReference type="EMBL" id="KAJ3664164.1"/>
    </source>
</evidence>
<keyword evidence="1" id="KW-0732">Signal</keyword>
<dbReference type="InterPro" id="IPR002181">
    <property type="entry name" value="Fibrinogen_a/b/g_C_dom"/>
</dbReference>
<dbReference type="Pfam" id="PF00147">
    <property type="entry name" value="Fibrinogen_C"/>
    <property type="match status" value="1"/>
</dbReference>
<feature type="chain" id="PRO_5041269438" description="Fibrinogen C-terminal domain-containing protein" evidence="1">
    <location>
        <begin position="24"/>
        <end position="422"/>
    </location>
</feature>
<reference evidence="3" key="1">
    <citation type="journal article" date="2023" name="G3 (Bethesda)">
        <title>Whole genome assemblies of Zophobas morio and Tenebrio molitor.</title>
        <authorList>
            <person name="Kaur S."/>
            <person name="Stinson S.A."/>
            <person name="diCenzo G.C."/>
        </authorList>
    </citation>
    <scope>NUCLEOTIDE SEQUENCE</scope>
    <source>
        <strain evidence="3">QUZm001</strain>
    </source>
</reference>
<dbReference type="EMBL" id="JALNTZ010000002">
    <property type="protein sequence ID" value="KAJ3664164.1"/>
    <property type="molecule type" value="Genomic_DNA"/>
</dbReference>
<accession>A0AA38MQS0</accession>
<dbReference type="GO" id="GO:0005615">
    <property type="term" value="C:extracellular space"/>
    <property type="evidence" value="ECO:0007669"/>
    <property type="project" value="TreeGrafter"/>
</dbReference>
<dbReference type="PANTHER" id="PTHR19143:SF458">
    <property type="entry name" value="FIBRINOGEN C-TERMINAL DOMAIN-CONTAINING PROTEIN-RELATED"/>
    <property type="match status" value="1"/>
</dbReference>
<protein>
    <recommendedName>
        <fullName evidence="2">Fibrinogen C-terminal domain-containing protein</fullName>
    </recommendedName>
</protein>
<evidence type="ECO:0000256" key="1">
    <source>
        <dbReference type="SAM" id="SignalP"/>
    </source>
</evidence>
<dbReference type="InterPro" id="IPR036056">
    <property type="entry name" value="Fibrinogen-like_C"/>
</dbReference>
<keyword evidence="4" id="KW-1185">Reference proteome</keyword>
<organism evidence="3 4">
    <name type="scientific">Zophobas morio</name>
    <dbReference type="NCBI Taxonomy" id="2755281"/>
    <lineage>
        <taxon>Eukaryota</taxon>
        <taxon>Metazoa</taxon>
        <taxon>Ecdysozoa</taxon>
        <taxon>Arthropoda</taxon>
        <taxon>Hexapoda</taxon>
        <taxon>Insecta</taxon>
        <taxon>Pterygota</taxon>
        <taxon>Neoptera</taxon>
        <taxon>Endopterygota</taxon>
        <taxon>Coleoptera</taxon>
        <taxon>Polyphaga</taxon>
        <taxon>Cucujiformia</taxon>
        <taxon>Tenebrionidae</taxon>
        <taxon>Zophobas</taxon>
    </lineage>
</organism>
<dbReference type="AlphaFoldDB" id="A0AA38MQS0"/>
<dbReference type="PROSITE" id="PS51406">
    <property type="entry name" value="FIBRINOGEN_C_2"/>
    <property type="match status" value="1"/>
</dbReference>
<evidence type="ECO:0000259" key="2">
    <source>
        <dbReference type="PROSITE" id="PS51406"/>
    </source>
</evidence>
<gene>
    <name evidence="3" type="ORF">Zmor_008355</name>
</gene>
<dbReference type="InterPro" id="IPR050373">
    <property type="entry name" value="Fibrinogen_C-term_domain"/>
</dbReference>
<dbReference type="Gene3D" id="3.90.215.10">
    <property type="entry name" value="Gamma Fibrinogen, chain A, domain 1"/>
    <property type="match status" value="1"/>
</dbReference>
<dbReference type="NCBIfam" id="NF040941">
    <property type="entry name" value="GGGWT_bact"/>
    <property type="match status" value="1"/>
</dbReference>
<dbReference type="SUPFAM" id="SSF56496">
    <property type="entry name" value="Fibrinogen C-terminal domain-like"/>
    <property type="match status" value="1"/>
</dbReference>
<name>A0AA38MQS0_9CUCU</name>
<dbReference type="InterPro" id="IPR014716">
    <property type="entry name" value="Fibrinogen_a/b/g_C_1"/>
</dbReference>
<feature type="domain" description="Fibrinogen C-terminal" evidence="2">
    <location>
        <begin position="206"/>
        <end position="422"/>
    </location>
</feature>
<comment type="caution">
    <text evidence="3">The sequence shown here is derived from an EMBL/GenBank/DDBJ whole genome shotgun (WGS) entry which is preliminary data.</text>
</comment>
<dbReference type="SMART" id="SM00186">
    <property type="entry name" value="FBG"/>
    <property type="match status" value="1"/>
</dbReference>
<dbReference type="PANTHER" id="PTHR19143">
    <property type="entry name" value="FIBRINOGEN/TENASCIN/ANGIOPOEITIN"/>
    <property type="match status" value="1"/>
</dbReference>